<dbReference type="EnsemblMetazoa" id="RPRC009508-RA">
    <property type="protein sequence ID" value="RPRC009508-PA"/>
    <property type="gene ID" value="RPRC009508"/>
</dbReference>
<dbReference type="Proteomes" id="UP000015103">
    <property type="component" value="Unassembled WGS sequence"/>
</dbReference>
<dbReference type="EMBL" id="ACPB03004526">
    <property type="status" value="NOT_ANNOTATED_CDS"/>
    <property type="molecule type" value="Genomic_DNA"/>
</dbReference>
<protein>
    <submittedName>
        <fullName evidence="1">Uncharacterized protein</fullName>
    </submittedName>
</protein>
<keyword evidence="2" id="KW-1185">Reference proteome</keyword>
<dbReference type="HOGENOM" id="CLU_1391793_0_0_1"/>
<organism evidence="1 2">
    <name type="scientific">Rhodnius prolixus</name>
    <name type="common">Triatomid bug</name>
    <dbReference type="NCBI Taxonomy" id="13249"/>
    <lineage>
        <taxon>Eukaryota</taxon>
        <taxon>Metazoa</taxon>
        <taxon>Ecdysozoa</taxon>
        <taxon>Arthropoda</taxon>
        <taxon>Hexapoda</taxon>
        <taxon>Insecta</taxon>
        <taxon>Pterygota</taxon>
        <taxon>Neoptera</taxon>
        <taxon>Paraneoptera</taxon>
        <taxon>Hemiptera</taxon>
        <taxon>Heteroptera</taxon>
        <taxon>Panheteroptera</taxon>
        <taxon>Cimicomorpha</taxon>
        <taxon>Reduviidae</taxon>
        <taxon>Triatominae</taxon>
        <taxon>Rhodnius</taxon>
    </lineage>
</organism>
<accession>T1HZN8</accession>
<dbReference type="VEuPathDB" id="VectorBase:RPRC009508"/>
<dbReference type="AlphaFoldDB" id="T1HZN8"/>
<evidence type="ECO:0000313" key="1">
    <source>
        <dbReference type="EnsemblMetazoa" id="RPRC009508-PA"/>
    </source>
</evidence>
<proteinExistence type="predicted"/>
<evidence type="ECO:0000313" key="2">
    <source>
        <dbReference type="Proteomes" id="UP000015103"/>
    </source>
</evidence>
<reference evidence="1" key="1">
    <citation type="submission" date="2015-05" db="UniProtKB">
        <authorList>
            <consortium name="EnsemblMetazoa"/>
        </authorList>
    </citation>
    <scope>IDENTIFICATION</scope>
</reference>
<name>T1HZN8_RHOPR</name>
<dbReference type="InParanoid" id="T1HZN8"/>
<sequence length="196" mass="22479">MECYRTITIVLALSLVKDISAYVLNKEICLKLQYNLEQDFENSLERYHFCQALSQTLDGVEQVIYKMQIKDHMADAWTQLVKKRGVEFALFKLDSAKQNGMVTEEAASRWQDEIKSRAGKSYLEAEAPSISPPLLQSSTKQHGQDKDLMSGESSWVYWLLIGGSVTYLLLGLSLMVVHHIRQRKQDEIECQVFLIN</sequence>